<reference evidence="1" key="1">
    <citation type="submission" date="2019-12" db="EMBL/GenBank/DDBJ databases">
        <title>High-Quality draft genome sequences of three cyanobacteria isolated from the limestone walls of the Old Cathedral of Coimbra.</title>
        <authorList>
            <person name="Tiago I."/>
            <person name="Soares F."/>
            <person name="Portugal A."/>
        </authorList>
    </citation>
    <scope>NUCLEOTIDE SEQUENCE</scope>
    <source>
        <strain evidence="1">A</strain>
    </source>
</reference>
<sequence length="82" mass="9671">MNLENTPYQSSEIVEIQCDDRWQVYFRLQELNVPCWCAAHQSLTVQIDSAIALIHLWSVVKQTKARSHLIEWLETCWQLPQS</sequence>
<keyword evidence="2" id="KW-1185">Reference proteome</keyword>
<organism evidence="1 2">
    <name type="scientific">Myxacorys almedinensis A</name>
    <dbReference type="NCBI Taxonomy" id="2690445"/>
    <lineage>
        <taxon>Bacteria</taxon>
        <taxon>Bacillati</taxon>
        <taxon>Cyanobacteriota</taxon>
        <taxon>Cyanophyceae</taxon>
        <taxon>Leptolyngbyales</taxon>
        <taxon>Leptolyngbyaceae</taxon>
        <taxon>Myxacorys</taxon>
        <taxon>Myxacorys almedinensis</taxon>
    </lineage>
</organism>
<protein>
    <submittedName>
        <fullName evidence="1">Uncharacterized protein</fullName>
    </submittedName>
</protein>
<dbReference type="Proteomes" id="UP000646053">
    <property type="component" value="Unassembled WGS sequence"/>
</dbReference>
<gene>
    <name evidence="1" type="ORF">GS601_13325</name>
</gene>
<comment type="caution">
    <text evidence="1">The sequence shown here is derived from an EMBL/GenBank/DDBJ whole genome shotgun (WGS) entry which is preliminary data.</text>
</comment>
<evidence type="ECO:0000313" key="2">
    <source>
        <dbReference type="Proteomes" id="UP000646053"/>
    </source>
</evidence>
<name>A0A8J8CM10_9CYAN</name>
<dbReference type="InterPro" id="IPR054637">
    <property type="entry name" value="Asr1405_Asl0597-like"/>
</dbReference>
<dbReference type="AlphaFoldDB" id="A0A8J8CM10"/>
<accession>A0A8J8CM10</accession>
<dbReference type="NCBIfam" id="NF045598">
    <property type="entry name" value="asr1405_asl0597"/>
    <property type="match status" value="1"/>
</dbReference>
<dbReference type="RefSeq" id="WP_162423781.1">
    <property type="nucleotide sequence ID" value="NZ_WVIE01000014.1"/>
</dbReference>
<evidence type="ECO:0000313" key="1">
    <source>
        <dbReference type="EMBL" id="NDJ18260.1"/>
    </source>
</evidence>
<dbReference type="EMBL" id="WVIE01000014">
    <property type="protein sequence ID" value="NDJ18260.1"/>
    <property type="molecule type" value="Genomic_DNA"/>
</dbReference>
<proteinExistence type="predicted"/>